<protein>
    <submittedName>
        <fullName evidence="2">Putative secreted peptide</fullName>
    </submittedName>
</protein>
<sequence length="83" mass="8900">MRFGRSWLAAASAVVVACYGCCWCALAISSLNSRRLLDMLVLPALGPLACLRGVCCTSFVPLPRPAEEVYCSRGSFFLGSCYA</sequence>
<keyword evidence="1" id="KW-1133">Transmembrane helix</keyword>
<organism evidence="2">
    <name type="scientific">Anopheles braziliensis</name>
    <dbReference type="NCBI Taxonomy" id="58242"/>
    <lineage>
        <taxon>Eukaryota</taxon>
        <taxon>Metazoa</taxon>
        <taxon>Ecdysozoa</taxon>
        <taxon>Arthropoda</taxon>
        <taxon>Hexapoda</taxon>
        <taxon>Insecta</taxon>
        <taxon>Pterygota</taxon>
        <taxon>Neoptera</taxon>
        <taxon>Endopterygota</taxon>
        <taxon>Diptera</taxon>
        <taxon>Nematocera</taxon>
        <taxon>Culicoidea</taxon>
        <taxon>Culicidae</taxon>
        <taxon>Anophelinae</taxon>
        <taxon>Anopheles</taxon>
    </lineage>
</organism>
<reference evidence="2" key="1">
    <citation type="submission" date="2018-01" db="EMBL/GenBank/DDBJ databases">
        <title>An insight into the sialome of Amazonian anophelines.</title>
        <authorList>
            <person name="Ribeiro J.M."/>
            <person name="Scarpassa V."/>
            <person name="Calvo E."/>
        </authorList>
    </citation>
    <scope>NUCLEOTIDE SEQUENCE</scope>
    <source>
        <tissue evidence="2">Salivary glands</tissue>
    </source>
</reference>
<keyword evidence="1" id="KW-0812">Transmembrane</keyword>
<accession>A0A2M3ZMG0</accession>
<dbReference type="PROSITE" id="PS51257">
    <property type="entry name" value="PROKAR_LIPOPROTEIN"/>
    <property type="match status" value="1"/>
</dbReference>
<feature type="transmembrane region" description="Helical" evidence="1">
    <location>
        <begin position="6"/>
        <end position="28"/>
    </location>
</feature>
<proteinExistence type="predicted"/>
<evidence type="ECO:0000256" key="1">
    <source>
        <dbReference type="SAM" id="Phobius"/>
    </source>
</evidence>
<evidence type="ECO:0000313" key="2">
    <source>
        <dbReference type="EMBL" id="MBW29734.1"/>
    </source>
</evidence>
<name>A0A2M3ZMG0_9DIPT</name>
<dbReference type="AlphaFoldDB" id="A0A2M3ZMG0"/>
<keyword evidence="1" id="KW-0472">Membrane</keyword>
<dbReference type="EMBL" id="GGFM01008983">
    <property type="protein sequence ID" value="MBW29734.1"/>
    <property type="molecule type" value="Transcribed_RNA"/>
</dbReference>